<feature type="transmembrane region" description="Helical" evidence="4">
    <location>
        <begin position="34"/>
        <end position="61"/>
    </location>
</feature>
<dbReference type="EMBL" id="JBAMMX010000021">
    <property type="protein sequence ID" value="KAK6920426.1"/>
    <property type="molecule type" value="Genomic_DNA"/>
</dbReference>
<dbReference type="GO" id="GO:0098542">
    <property type="term" value="P:defense response to other organism"/>
    <property type="evidence" value="ECO:0007669"/>
    <property type="project" value="InterPro"/>
</dbReference>
<keyword evidence="6" id="KW-1185">Reference proteome</keyword>
<dbReference type="GO" id="GO:0005886">
    <property type="term" value="C:plasma membrane"/>
    <property type="evidence" value="ECO:0007669"/>
    <property type="project" value="TreeGrafter"/>
</dbReference>
<evidence type="ECO:0000256" key="2">
    <source>
        <dbReference type="ARBA" id="ARBA00023136"/>
    </source>
</evidence>
<accession>A0AAN8UZ87</accession>
<evidence type="ECO:0000256" key="4">
    <source>
        <dbReference type="SAM" id="Phobius"/>
    </source>
</evidence>
<sequence length="224" mass="24356">MAEEAKQRETEAKAEAKMNQGKTKGMGMGYPRQGILRGLCGFLAIFLMLAGVTALVVWLVYRPQKPEFAVMAAAIYNLNISAPLFVSTTIQFTVVTRNPNKRVSIYYDRLSAFVSYRNQAITPPTALPPLYHDKHSTVALSPILGSNGAMMPVSLEVANGLAVDEAYGMVSLRLVLLGRLRWKAGAIRTAHYGVYIKCDVLLGLKKGFVGQASLLGSPACFVDI</sequence>
<keyword evidence="4" id="KW-0812">Transmembrane</keyword>
<evidence type="ECO:0000256" key="1">
    <source>
        <dbReference type="ARBA" id="ARBA00004370"/>
    </source>
</evidence>
<dbReference type="PANTHER" id="PTHR31415">
    <property type="entry name" value="OS05G0367900 PROTEIN"/>
    <property type="match status" value="1"/>
</dbReference>
<keyword evidence="2 4" id="KW-0472">Membrane</keyword>
<dbReference type="InterPro" id="IPR044839">
    <property type="entry name" value="NDR1-like"/>
</dbReference>
<protein>
    <recommendedName>
        <fullName evidence="7">Late embryogenesis abundant protein LEA-2 subgroup domain-containing protein</fullName>
    </recommendedName>
</protein>
<keyword evidence="4" id="KW-1133">Transmembrane helix</keyword>
<proteinExistence type="predicted"/>
<comment type="caution">
    <text evidence="5">The sequence shown here is derived from an EMBL/GenBank/DDBJ whole genome shotgun (WGS) entry which is preliminary data.</text>
</comment>
<evidence type="ECO:0008006" key="7">
    <source>
        <dbReference type="Google" id="ProtNLM"/>
    </source>
</evidence>
<dbReference type="AlphaFoldDB" id="A0AAN8UZ87"/>
<feature type="compositionally biased region" description="Basic and acidic residues" evidence="3">
    <location>
        <begin position="1"/>
        <end position="16"/>
    </location>
</feature>
<dbReference type="Proteomes" id="UP001370490">
    <property type="component" value="Unassembled WGS sequence"/>
</dbReference>
<reference evidence="5 6" key="1">
    <citation type="submission" date="2023-12" db="EMBL/GenBank/DDBJ databases">
        <title>A high-quality genome assembly for Dillenia turbinata (Dilleniales).</title>
        <authorList>
            <person name="Chanderbali A."/>
        </authorList>
    </citation>
    <scope>NUCLEOTIDE SEQUENCE [LARGE SCALE GENOMIC DNA]</scope>
    <source>
        <strain evidence="5">LSX21</strain>
        <tissue evidence="5">Leaf</tissue>
    </source>
</reference>
<dbReference type="GO" id="GO:0009506">
    <property type="term" value="C:plasmodesma"/>
    <property type="evidence" value="ECO:0007669"/>
    <property type="project" value="TreeGrafter"/>
</dbReference>
<evidence type="ECO:0000313" key="5">
    <source>
        <dbReference type="EMBL" id="KAK6920426.1"/>
    </source>
</evidence>
<feature type="transmembrane region" description="Helical" evidence="4">
    <location>
        <begin position="73"/>
        <end position="95"/>
    </location>
</feature>
<feature type="region of interest" description="Disordered" evidence="3">
    <location>
        <begin position="1"/>
        <end position="24"/>
    </location>
</feature>
<comment type="subcellular location">
    <subcellularLocation>
        <location evidence="1">Membrane</location>
    </subcellularLocation>
</comment>
<evidence type="ECO:0000313" key="6">
    <source>
        <dbReference type="Proteomes" id="UP001370490"/>
    </source>
</evidence>
<name>A0AAN8UZ87_9MAGN</name>
<dbReference type="PANTHER" id="PTHR31415:SF9">
    <property type="entry name" value="OS05G0367900 PROTEIN"/>
    <property type="match status" value="1"/>
</dbReference>
<organism evidence="5 6">
    <name type="scientific">Dillenia turbinata</name>
    <dbReference type="NCBI Taxonomy" id="194707"/>
    <lineage>
        <taxon>Eukaryota</taxon>
        <taxon>Viridiplantae</taxon>
        <taxon>Streptophyta</taxon>
        <taxon>Embryophyta</taxon>
        <taxon>Tracheophyta</taxon>
        <taxon>Spermatophyta</taxon>
        <taxon>Magnoliopsida</taxon>
        <taxon>eudicotyledons</taxon>
        <taxon>Gunneridae</taxon>
        <taxon>Pentapetalae</taxon>
        <taxon>Dilleniales</taxon>
        <taxon>Dilleniaceae</taxon>
        <taxon>Dillenia</taxon>
    </lineage>
</organism>
<gene>
    <name evidence="5" type="ORF">RJ641_016330</name>
</gene>
<evidence type="ECO:0000256" key="3">
    <source>
        <dbReference type="SAM" id="MobiDB-lite"/>
    </source>
</evidence>